<evidence type="ECO:0000256" key="5">
    <source>
        <dbReference type="ARBA" id="ARBA00023125"/>
    </source>
</evidence>
<keyword evidence="4" id="KW-0805">Transcription regulation</keyword>
<evidence type="ECO:0000256" key="6">
    <source>
        <dbReference type="ARBA" id="ARBA00023163"/>
    </source>
</evidence>
<dbReference type="Proteomes" id="UP000050326">
    <property type="component" value="Unassembled WGS sequence"/>
</dbReference>
<dbReference type="SUPFAM" id="SSF46785">
    <property type="entry name" value="Winged helix' DNA-binding domain"/>
    <property type="match status" value="1"/>
</dbReference>
<keyword evidence="7" id="KW-0479">Metal-binding</keyword>
<evidence type="ECO:0000313" key="8">
    <source>
        <dbReference type="EMBL" id="KPU45852.1"/>
    </source>
</evidence>
<organism evidence="8 9">
    <name type="scientific">Oxobacter pfennigii</name>
    <dbReference type="NCBI Taxonomy" id="36849"/>
    <lineage>
        <taxon>Bacteria</taxon>
        <taxon>Bacillati</taxon>
        <taxon>Bacillota</taxon>
        <taxon>Clostridia</taxon>
        <taxon>Eubacteriales</taxon>
        <taxon>Clostridiaceae</taxon>
        <taxon>Oxobacter</taxon>
    </lineage>
</organism>
<keyword evidence="6" id="KW-0804">Transcription</keyword>
<reference evidence="8 9" key="1">
    <citation type="submission" date="2015-09" db="EMBL/GenBank/DDBJ databases">
        <title>Genome sequence of Oxobacter pfennigii DSM 3222.</title>
        <authorList>
            <person name="Poehlein A."/>
            <person name="Bengelsdorf F.R."/>
            <person name="Schiel-Bengelsdorf B."/>
            <person name="Duerre P."/>
            <person name="Daniel R."/>
        </authorList>
    </citation>
    <scope>NUCLEOTIDE SEQUENCE [LARGE SCALE GENOMIC DNA]</scope>
    <source>
        <strain evidence="8 9">DSM 3222</strain>
    </source>
</reference>
<feature type="binding site" evidence="7">
    <location>
        <position position="100"/>
    </location>
    <ligand>
        <name>Zn(2+)</name>
        <dbReference type="ChEBI" id="CHEBI:29105"/>
    </ligand>
</feature>
<dbReference type="STRING" id="36849.OXPF_05770"/>
<proteinExistence type="inferred from homology"/>
<accession>A0A0P8Z143</accession>
<comment type="cofactor">
    <cofactor evidence="7">
        <name>Zn(2+)</name>
        <dbReference type="ChEBI" id="CHEBI:29105"/>
    </cofactor>
    <text evidence="7">Binds 1 zinc ion per subunit.</text>
</comment>
<dbReference type="InterPro" id="IPR002481">
    <property type="entry name" value="FUR"/>
</dbReference>
<dbReference type="Gene3D" id="1.10.10.10">
    <property type="entry name" value="Winged helix-like DNA-binding domain superfamily/Winged helix DNA-binding domain"/>
    <property type="match status" value="1"/>
</dbReference>
<comment type="caution">
    <text evidence="8">The sequence shown here is derived from an EMBL/GenBank/DDBJ whole genome shotgun (WGS) entry which is preliminary data.</text>
</comment>
<dbReference type="PATRIC" id="fig|36849.3.peg.614"/>
<evidence type="ECO:0000256" key="7">
    <source>
        <dbReference type="PIRSR" id="PIRSR602481-1"/>
    </source>
</evidence>
<gene>
    <name evidence="8" type="primary">fur_1</name>
    <name evidence="8" type="ORF">OXPF_05770</name>
</gene>
<dbReference type="PANTHER" id="PTHR33202">
    <property type="entry name" value="ZINC UPTAKE REGULATION PROTEIN"/>
    <property type="match status" value="1"/>
</dbReference>
<dbReference type="InterPro" id="IPR036390">
    <property type="entry name" value="WH_DNA-bd_sf"/>
</dbReference>
<evidence type="ECO:0000256" key="2">
    <source>
        <dbReference type="ARBA" id="ARBA00022491"/>
    </source>
</evidence>
<dbReference type="GO" id="GO:0000976">
    <property type="term" value="F:transcription cis-regulatory region binding"/>
    <property type="evidence" value="ECO:0007669"/>
    <property type="project" value="TreeGrafter"/>
</dbReference>
<dbReference type="AlphaFoldDB" id="A0A0P8Z143"/>
<dbReference type="PANTHER" id="PTHR33202:SF7">
    <property type="entry name" value="FERRIC UPTAKE REGULATION PROTEIN"/>
    <property type="match status" value="1"/>
</dbReference>
<keyword evidence="3 7" id="KW-0862">Zinc</keyword>
<dbReference type="GO" id="GO:1900376">
    <property type="term" value="P:regulation of secondary metabolite biosynthetic process"/>
    <property type="evidence" value="ECO:0007669"/>
    <property type="project" value="TreeGrafter"/>
</dbReference>
<feature type="binding site" evidence="7">
    <location>
        <position position="103"/>
    </location>
    <ligand>
        <name>Zn(2+)</name>
        <dbReference type="ChEBI" id="CHEBI:29105"/>
    </ligand>
</feature>
<comment type="similarity">
    <text evidence="1">Belongs to the Fur family.</text>
</comment>
<keyword evidence="9" id="KW-1185">Reference proteome</keyword>
<dbReference type="OrthoDB" id="8659436at2"/>
<dbReference type="GO" id="GO:0003700">
    <property type="term" value="F:DNA-binding transcription factor activity"/>
    <property type="evidence" value="ECO:0007669"/>
    <property type="project" value="InterPro"/>
</dbReference>
<dbReference type="RefSeq" id="WP_054873702.1">
    <property type="nucleotide sequence ID" value="NZ_LKET01000017.1"/>
</dbReference>
<evidence type="ECO:0000313" key="9">
    <source>
        <dbReference type="Proteomes" id="UP000050326"/>
    </source>
</evidence>
<name>A0A0P8Z143_9CLOT</name>
<keyword evidence="2" id="KW-0678">Repressor</keyword>
<evidence type="ECO:0000256" key="3">
    <source>
        <dbReference type="ARBA" id="ARBA00022833"/>
    </source>
</evidence>
<dbReference type="GO" id="GO:0045892">
    <property type="term" value="P:negative regulation of DNA-templated transcription"/>
    <property type="evidence" value="ECO:0007669"/>
    <property type="project" value="TreeGrafter"/>
</dbReference>
<dbReference type="InterPro" id="IPR043135">
    <property type="entry name" value="Fur_C"/>
</dbReference>
<feature type="binding site" evidence="7">
    <location>
        <position position="140"/>
    </location>
    <ligand>
        <name>Zn(2+)</name>
        <dbReference type="ChEBI" id="CHEBI:29105"/>
    </ligand>
</feature>
<feature type="binding site" evidence="7">
    <location>
        <position position="143"/>
    </location>
    <ligand>
        <name>Zn(2+)</name>
        <dbReference type="ChEBI" id="CHEBI:29105"/>
    </ligand>
</feature>
<dbReference type="CDD" id="cd07153">
    <property type="entry name" value="Fur_like"/>
    <property type="match status" value="1"/>
</dbReference>
<dbReference type="InterPro" id="IPR036388">
    <property type="entry name" value="WH-like_DNA-bd_sf"/>
</dbReference>
<dbReference type="EMBL" id="LKET01000017">
    <property type="protein sequence ID" value="KPU45852.1"/>
    <property type="molecule type" value="Genomic_DNA"/>
</dbReference>
<dbReference type="Pfam" id="PF01475">
    <property type="entry name" value="FUR"/>
    <property type="match status" value="1"/>
</dbReference>
<dbReference type="GO" id="GO:0008270">
    <property type="term" value="F:zinc ion binding"/>
    <property type="evidence" value="ECO:0007669"/>
    <property type="project" value="TreeGrafter"/>
</dbReference>
<dbReference type="Gene3D" id="3.30.1490.190">
    <property type="match status" value="1"/>
</dbReference>
<protein>
    <submittedName>
        <fullName evidence="8">Ferric uptake regulation protein</fullName>
    </submittedName>
</protein>
<evidence type="ECO:0000256" key="4">
    <source>
        <dbReference type="ARBA" id="ARBA00023015"/>
    </source>
</evidence>
<evidence type="ECO:0000256" key="1">
    <source>
        <dbReference type="ARBA" id="ARBA00007957"/>
    </source>
</evidence>
<keyword evidence="5" id="KW-0238">DNA-binding</keyword>
<sequence length="164" mass="19137">MMKPAMNLKKLFEEKGYKYTIQREKIFEILMKHGEEHLTATGIYELVKLNHPDISMATVYRTLLIFEELHIINKLGSENEYNRYEFNANNDAHKHYHLICVKCGQIKDIKENFMTDMSENILEKYHFIVNGYSQRLYGICKDCLVKKVQDKAAKIAVSGAGNEL</sequence>